<keyword evidence="1" id="KW-0472">Membrane</keyword>
<keyword evidence="1" id="KW-1133">Transmembrane helix</keyword>
<dbReference type="STRING" id="561720.SAMN06275492_1337"/>
<keyword evidence="1" id="KW-0812">Transmembrane</keyword>
<feature type="transmembrane region" description="Helical" evidence="1">
    <location>
        <begin position="44"/>
        <end position="62"/>
    </location>
</feature>
<feature type="transmembrane region" description="Helical" evidence="1">
    <location>
        <begin position="74"/>
        <end position="94"/>
    </location>
</feature>
<sequence>MTSLSDITDTFPKRLRLSHPAWQQTLAFGLFLKCPVFLELVPVAIQIVFMPSGLTFAMAQILGKPYSLIDARVITSDFAISSSASFTTFSFIFWSSFRV</sequence>
<evidence type="ECO:0000313" key="2">
    <source>
        <dbReference type="EMBL" id="SMG43198.1"/>
    </source>
</evidence>
<keyword evidence="3" id="KW-1185">Reference proteome</keyword>
<organism evidence="2 3">
    <name type="scientific">Dethiosulfovibrio salsuginis</name>
    <dbReference type="NCBI Taxonomy" id="561720"/>
    <lineage>
        <taxon>Bacteria</taxon>
        <taxon>Thermotogati</taxon>
        <taxon>Synergistota</taxon>
        <taxon>Synergistia</taxon>
        <taxon>Synergistales</taxon>
        <taxon>Dethiosulfovibrionaceae</taxon>
        <taxon>Dethiosulfovibrio</taxon>
    </lineage>
</organism>
<evidence type="ECO:0000256" key="1">
    <source>
        <dbReference type="SAM" id="Phobius"/>
    </source>
</evidence>
<dbReference type="AlphaFoldDB" id="A0A1X7KNY1"/>
<name>A0A1X7KNY1_9BACT</name>
<proteinExistence type="predicted"/>
<reference evidence="3" key="1">
    <citation type="submission" date="2017-04" db="EMBL/GenBank/DDBJ databases">
        <authorList>
            <person name="Varghese N."/>
            <person name="Submissions S."/>
        </authorList>
    </citation>
    <scope>NUCLEOTIDE SEQUENCE [LARGE SCALE GENOMIC DNA]</scope>
    <source>
        <strain evidence="3">USBA 82</strain>
    </source>
</reference>
<evidence type="ECO:0000313" key="3">
    <source>
        <dbReference type="Proteomes" id="UP000193355"/>
    </source>
</evidence>
<dbReference type="Proteomes" id="UP000193355">
    <property type="component" value="Unassembled WGS sequence"/>
</dbReference>
<accession>A0A1X7KNY1</accession>
<gene>
    <name evidence="2" type="ORF">SAMN06275492_1337</name>
</gene>
<dbReference type="EMBL" id="FXBB01000033">
    <property type="protein sequence ID" value="SMG43198.1"/>
    <property type="molecule type" value="Genomic_DNA"/>
</dbReference>
<protein>
    <submittedName>
        <fullName evidence="2">Uncharacterized protein</fullName>
    </submittedName>
</protein>